<evidence type="ECO:0000259" key="9">
    <source>
        <dbReference type="PROSITE" id="PS50876"/>
    </source>
</evidence>
<evidence type="ECO:0000313" key="10">
    <source>
        <dbReference type="EMBL" id="NXU19347.1"/>
    </source>
</evidence>
<evidence type="ECO:0000256" key="1">
    <source>
        <dbReference type="ARBA" id="ARBA00022679"/>
    </source>
</evidence>
<dbReference type="GO" id="GO:0035613">
    <property type="term" value="F:RNA stem-loop binding"/>
    <property type="evidence" value="ECO:0007669"/>
    <property type="project" value="TreeGrafter"/>
</dbReference>
<feature type="non-terminal residue" evidence="10">
    <location>
        <position position="78"/>
    </location>
</feature>
<keyword evidence="8" id="KW-0862">Zinc</keyword>
<evidence type="ECO:0000256" key="7">
    <source>
        <dbReference type="ARBA" id="ARBA00022918"/>
    </source>
</evidence>
<organism evidence="10 11">
    <name type="scientific">Pardalotus punctatus</name>
    <name type="common">spotted pardalote</name>
    <dbReference type="NCBI Taxonomy" id="254575"/>
    <lineage>
        <taxon>Eukaryota</taxon>
        <taxon>Metazoa</taxon>
        <taxon>Chordata</taxon>
        <taxon>Craniata</taxon>
        <taxon>Vertebrata</taxon>
        <taxon>Euteleostomi</taxon>
        <taxon>Archelosauria</taxon>
        <taxon>Archosauria</taxon>
        <taxon>Dinosauria</taxon>
        <taxon>Saurischia</taxon>
        <taxon>Theropoda</taxon>
        <taxon>Coelurosauria</taxon>
        <taxon>Aves</taxon>
        <taxon>Neognathae</taxon>
        <taxon>Neoaves</taxon>
        <taxon>Telluraves</taxon>
        <taxon>Australaves</taxon>
        <taxon>Passeriformes</taxon>
        <taxon>Meliphagoidea</taxon>
        <taxon>Pardalotidae</taxon>
        <taxon>Pardalotus</taxon>
    </lineage>
</organism>
<dbReference type="EMBL" id="VZTX01028467">
    <property type="protein sequence ID" value="NXU19347.1"/>
    <property type="molecule type" value="Genomic_DNA"/>
</dbReference>
<keyword evidence="6" id="KW-0378">Hydrolase</keyword>
<keyword evidence="3" id="KW-0540">Nuclease</keyword>
<keyword evidence="1" id="KW-0808">Transferase</keyword>
<dbReference type="GO" id="GO:0016787">
    <property type="term" value="F:hydrolase activity"/>
    <property type="evidence" value="ECO:0007669"/>
    <property type="project" value="UniProtKB-KW"/>
</dbReference>
<dbReference type="GO" id="GO:0004519">
    <property type="term" value="F:endonuclease activity"/>
    <property type="evidence" value="ECO:0007669"/>
    <property type="project" value="UniProtKB-KW"/>
</dbReference>
<feature type="non-terminal residue" evidence="10">
    <location>
        <position position="1"/>
    </location>
</feature>
<evidence type="ECO:0000256" key="3">
    <source>
        <dbReference type="ARBA" id="ARBA00022722"/>
    </source>
</evidence>
<dbReference type="SUPFAM" id="SSF46919">
    <property type="entry name" value="N-terminal Zn binding domain of HIV integrase"/>
    <property type="match status" value="1"/>
</dbReference>
<comment type="caution">
    <text evidence="10">The sequence shown here is derived from an EMBL/GenBank/DDBJ whole genome shotgun (WGS) entry which is preliminary data.</text>
</comment>
<dbReference type="PANTHER" id="PTHR41694:SF3">
    <property type="entry name" value="RNA-DIRECTED DNA POLYMERASE-RELATED"/>
    <property type="match status" value="1"/>
</dbReference>
<dbReference type="InterPro" id="IPR017856">
    <property type="entry name" value="Integrase-like_N"/>
</dbReference>
<dbReference type="AlphaFoldDB" id="A0A7L3INW8"/>
<protein>
    <submittedName>
        <fullName evidence="10">POL1 protein</fullName>
    </submittedName>
</protein>
<dbReference type="PANTHER" id="PTHR41694">
    <property type="entry name" value="ENDOGENOUS RETROVIRUS GROUP K MEMBER POL PROTEIN"/>
    <property type="match status" value="1"/>
</dbReference>
<keyword evidence="4" id="KW-0479">Metal-binding</keyword>
<evidence type="ECO:0000256" key="5">
    <source>
        <dbReference type="ARBA" id="ARBA00022759"/>
    </source>
</evidence>
<name>A0A7L3INW8_9PASS</name>
<reference evidence="10 11" key="1">
    <citation type="submission" date="2019-09" db="EMBL/GenBank/DDBJ databases">
        <title>Bird 10,000 Genomes (B10K) Project - Family phase.</title>
        <authorList>
            <person name="Zhang G."/>
        </authorList>
    </citation>
    <scope>NUCLEOTIDE SEQUENCE [LARGE SCALE GENOMIC DNA]</scope>
    <source>
        <strain evidence="10">B10K-DU-029-51</strain>
    </source>
</reference>
<dbReference type="Pfam" id="PF02022">
    <property type="entry name" value="Integrase_Zn"/>
    <property type="match status" value="1"/>
</dbReference>
<keyword evidence="5" id="KW-0255">Endonuclease</keyword>
<evidence type="ECO:0000313" key="11">
    <source>
        <dbReference type="Proteomes" id="UP000570592"/>
    </source>
</evidence>
<evidence type="ECO:0000256" key="2">
    <source>
        <dbReference type="ARBA" id="ARBA00022695"/>
    </source>
</evidence>
<dbReference type="GO" id="GO:0003964">
    <property type="term" value="F:RNA-directed DNA polymerase activity"/>
    <property type="evidence" value="ECO:0007669"/>
    <property type="project" value="UniProtKB-KW"/>
</dbReference>
<feature type="domain" description="Integrase-type" evidence="9">
    <location>
        <begin position="10"/>
        <end position="51"/>
    </location>
</feature>
<keyword evidence="2" id="KW-0548">Nucleotidyltransferase</keyword>
<gene>
    <name evidence="10" type="primary">Pol</name>
    <name evidence="10" type="ORF">PARPUN_R15381</name>
</gene>
<evidence type="ECO:0000256" key="4">
    <source>
        <dbReference type="ARBA" id="ARBA00022723"/>
    </source>
</evidence>
<keyword evidence="11" id="KW-1185">Reference proteome</keyword>
<dbReference type="InterPro" id="IPR003308">
    <property type="entry name" value="Integrase_Zn-bd_dom_N"/>
</dbReference>
<dbReference type="Proteomes" id="UP000570592">
    <property type="component" value="Unassembled WGS sequence"/>
</dbReference>
<dbReference type="GO" id="GO:0008270">
    <property type="term" value="F:zinc ion binding"/>
    <property type="evidence" value="ECO:0007669"/>
    <property type="project" value="UniProtKB-KW"/>
</dbReference>
<proteinExistence type="predicted"/>
<dbReference type="Gene3D" id="1.10.10.200">
    <property type="match status" value="1"/>
</dbReference>
<keyword evidence="7" id="KW-0695">RNA-directed DNA polymerase</keyword>
<accession>A0A7L3INW8</accession>
<dbReference type="PROSITE" id="PS50876">
    <property type="entry name" value="ZF_INTEGRASE"/>
    <property type="match status" value="1"/>
</dbReference>
<evidence type="ECO:0000256" key="6">
    <source>
        <dbReference type="ARBA" id="ARBA00022801"/>
    </source>
</evidence>
<evidence type="ECO:0000256" key="8">
    <source>
        <dbReference type="PROSITE-ProRule" id="PRU00450"/>
    </source>
</evidence>
<sequence length="78" mass="8648">KPIQYPNVPDTFAQAKLSHQFYHQNIPALMRMFKLPQTPARAILATCPSCQTYQVPSLGSGVNPQSLGSCEVWQTDVT</sequence>
<keyword evidence="8" id="KW-0863">Zinc-finger</keyword>